<dbReference type="InterPro" id="IPR036047">
    <property type="entry name" value="F-box-like_dom_sf"/>
</dbReference>
<dbReference type="SUPFAM" id="SSF52047">
    <property type="entry name" value="RNI-like"/>
    <property type="match status" value="1"/>
</dbReference>
<dbReference type="EMBL" id="MU853231">
    <property type="protein sequence ID" value="KAK4122508.1"/>
    <property type="molecule type" value="Genomic_DNA"/>
</dbReference>
<reference evidence="2" key="2">
    <citation type="submission" date="2023-05" db="EMBL/GenBank/DDBJ databases">
        <authorList>
            <consortium name="Lawrence Berkeley National Laboratory"/>
            <person name="Steindorff A."/>
            <person name="Hensen N."/>
            <person name="Bonometti L."/>
            <person name="Westerberg I."/>
            <person name="Brannstrom I.O."/>
            <person name="Guillou S."/>
            <person name="Cros-Aarteil S."/>
            <person name="Calhoun S."/>
            <person name="Haridas S."/>
            <person name="Kuo A."/>
            <person name="Mondo S."/>
            <person name="Pangilinan J."/>
            <person name="Riley R."/>
            <person name="Labutti K."/>
            <person name="Andreopoulos B."/>
            <person name="Lipzen A."/>
            <person name="Chen C."/>
            <person name="Yanf M."/>
            <person name="Daum C."/>
            <person name="Ng V."/>
            <person name="Clum A."/>
            <person name="Ohm R."/>
            <person name="Martin F."/>
            <person name="Silar P."/>
            <person name="Natvig D."/>
            <person name="Lalanne C."/>
            <person name="Gautier V."/>
            <person name="Ament-Velasquez S.L."/>
            <person name="Kruys A."/>
            <person name="Hutchinson M.I."/>
            <person name="Powell A.J."/>
            <person name="Barry K."/>
            <person name="Miller A.N."/>
            <person name="Grigoriev I.V."/>
            <person name="Debuchy R."/>
            <person name="Gladieux P."/>
            <person name="Thoren M.H."/>
            <person name="Johannesson H."/>
        </authorList>
    </citation>
    <scope>NUCLEOTIDE SEQUENCE</scope>
    <source>
        <strain evidence="2">CBS 731.68</strain>
    </source>
</reference>
<reference evidence="2" key="1">
    <citation type="journal article" date="2023" name="Mol. Phylogenet. Evol.">
        <title>Genome-scale phylogeny and comparative genomics of the fungal order Sordariales.</title>
        <authorList>
            <person name="Hensen N."/>
            <person name="Bonometti L."/>
            <person name="Westerberg I."/>
            <person name="Brannstrom I.O."/>
            <person name="Guillou S."/>
            <person name="Cros-Aarteil S."/>
            <person name="Calhoun S."/>
            <person name="Haridas S."/>
            <person name="Kuo A."/>
            <person name="Mondo S."/>
            <person name="Pangilinan J."/>
            <person name="Riley R."/>
            <person name="LaButti K."/>
            <person name="Andreopoulos B."/>
            <person name="Lipzen A."/>
            <person name="Chen C."/>
            <person name="Yan M."/>
            <person name="Daum C."/>
            <person name="Ng V."/>
            <person name="Clum A."/>
            <person name="Steindorff A."/>
            <person name="Ohm R.A."/>
            <person name="Martin F."/>
            <person name="Silar P."/>
            <person name="Natvig D.O."/>
            <person name="Lalanne C."/>
            <person name="Gautier V."/>
            <person name="Ament-Velasquez S.L."/>
            <person name="Kruys A."/>
            <person name="Hutchinson M.I."/>
            <person name="Powell A.J."/>
            <person name="Barry K."/>
            <person name="Miller A.N."/>
            <person name="Grigoriev I.V."/>
            <person name="Debuchy R."/>
            <person name="Gladieux P."/>
            <person name="Hiltunen Thoren M."/>
            <person name="Johannesson H."/>
        </authorList>
    </citation>
    <scope>NUCLEOTIDE SEQUENCE</scope>
    <source>
        <strain evidence="2">CBS 731.68</strain>
    </source>
</reference>
<feature type="domain" description="F-box" evidence="1">
    <location>
        <begin position="226"/>
        <end position="273"/>
    </location>
</feature>
<name>A0AAN6TXG8_9PEZI</name>
<keyword evidence="3" id="KW-1185">Reference proteome</keyword>
<gene>
    <name evidence="2" type="ORF">N657DRAFT_622045</name>
</gene>
<comment type="caution">
    <text evidence="2">The sequence shown here is derived from an EMBL/GenBank/DDBJ whole genome shotgun (WGS) entry which is preliminary data.</text>
</comment>
<protein>
    <recommendedName>
        <fullName evidence="1">F-box domain-containing protein</fullName>
    </recommendedName>
</protein>
<sequence>MAGTGEPSSDWEAVMKAAIGEAKSLTKARQFSKALHAAMEAVNMCVCDPAGNGKMRHGKDKSCNISQCLAAIKSKDADALYRVSKVPCACGYVWPSCSHQAHLLALDALAECLEKAEQHVSAFSTALTMIRLDPTSAVGYCRGAKVLQYLLKNCSPQSNFPADRSMLVILRGHAKQPSALLLQRLLERFVDRALHTTSRYRQRPKGSYDVVLQRMAHNLKIEVARRDPAKEFPPEVLGMIFSQLSASDISRCLRVNKHWSQLILRDAVLWTHLRLGRPGNPGRFFPKFLQKHPEIKSLVIRDASDFQLTGQKLCTILHGLRHLKRLCLNSGKPAPARQPVDFDTQGKPEVLATRNRLSQLSIVSYDILAPVMGLIELNTESLEVLDLVNTGPGVQNAFRSVVLPNLKKLRILKGQELFPKGQASALTLTPIEMGPIVIATPKLEQFHLDGFSVLWSFHHDPAFSKDRLWPSLRHLVLGPRLRYSVSAAFAPWNSRFLPPLTSELRSIELLGHNPDVVHNILFTTDSQISAAAPAHGWGPPADKQQTLNLPNLEVFRCIAGVLNPRLLQQVLGPAAQAGKLKVLELAASSAGPAAMTGPANTVNRSDLVPARDLDFAMSDNLHTLGLHDFNFHHDPTSRFGATSQFDGQPFIDWLECFPKLHTVAVYPGEWDGVAAFIQKLIVHPRVKVIHQEYLRGVAWDEALKLARKHGVELHHSPDHMPSRLAMIDD</sequence>
<dbReference type="InterPro" id="IPR032675">
    <property type="entry name" value="LRR_dom_sf"/>
</dbReference>
<proteinExistence type="predicted"/>
<evidence type="ECO:0000259" key="1">
    <source>
        <dbReference type="PROSITE" id="PS50181"/>
    </source>
</evidence>
<dbReference type="SMART" id="SM00256">
    <property type="entry name" value="FBOX"/>
    <property type="match status" value="1"/>
</dbReference>
<dbReference type="PROSITE" id="PS50181">
    <property type="entry name" value="FBOX"/>
    <property type="match status" value="1"/>
</dbReference>
<dbReference type="Gene3D" id="3.80.10.10">
    <property type="entry name" value="Ribonuclease Inhibitor"/>
    <property type="match status" value="1"/>
</dbReference>
<dbReference type="Proteomes" id="UP001302602">
    <property type="component" value="Unassembled WGS sequence"/>
</dbReference>
<dbReference type="AlphaFoldDB" id="A0AAN6TXG8"/>
<accession>A0AAN6TXG8</accession>
<dbReference type="SUPFAM" id="SSF81383">
    <property type="entry name" value="F-box domain"/>
    <property type="match status" value="1"/>
</dbReference>
<dbReference type="RefSeq" id="XP_062646279.1">
    <property type="nucleotide sequence ID" value="XM_062790640.1"/>
</dbReference>
<dbReference type="InterPro" id="IPR001810">
    <property type="entry name" value="F-box_dom"/>
</dbReference>
<evidence type="ECO:0000313" key="3">
    <source>
        <dbReference type="Proteomes" id="UP001302602"/>
    </source>
</evidence>
<dbReference type="GeneID" id="87827410"/>
<dbReference type="Pfam" id="PF12937">
    <property type="entry name" value="F-box-like"/>
    <property type="match status" value="1"/>
</dbReference>
<organism evidence="2 3">
    <name type="scientific">Parathielavia appendiculata</name>
    <dbReference type="NCBI Taxonomy" id="2587402"/>
    <lineage>
        <taxon>Eukaryota</taxon>
        <taxon>Fungi</taxon>
        <taxon>Dikarya</taxon>
        <taxon>Ascomycota</taxon>
        <taxon>Pezizomycotina</taxon>
        <taxon>Sordariomycetes</taxon>
        <taxon>Sordariomycetidae</taxon>
        <taxon>Sordariales</taxon>
        <taxon>Chaetomiaceae</taxon>
        <taxon>Parathielavia</taxon>
    </lineage>
</organism>
<evidence type="ECO:0000313" key="2">
    <source>
        <dbReference type="EMBL" id="KAK4122508.1"/>
    </source>
</evidence>